<keyword evidence="1 2" id="KW-0378">Hydrolase</keyword>
<dbReference type="GO" id="GO:0016787">
    <property type="term" value="F:hydrolase activity"/>
    <property type="evidence" value="ECO:0007669"/>
    <property type="project" value="UniProtKB-KW"/>
</dbReference>
<dbReference type="InterPro" id="IPR020476">
    <property type="entry name" value="Nudix_hydrolase"/>
</dbReference>
<dbReference type="InterPro" id="IPR015797">
    <property type="entry name" value="NUDIX_hydrolase-like_dom_sf"/>
</dbReference>
<dbReference type="PANTHER" id="PTHR43736:SF4">
    <property type="entry name" value="SLR1690 PROTEIN"/>
    <property type="match status" value="1"/>
</dbReference>
<dbReference type="PROSITE" id="PS00893">
    <property type="entry name" value="NUDIX_BOX"/>
    <property type="match status" value="1"/>
</dbReference>
<keyword evidence="5" id="KW-1185">Reference proteome</keyword>
<name>A0A8J3MYY7_9CHLR</name>
<sequence>MQKPTPAQVILTADMVLLRPGEQGCEILLIQRGRPPFAGMYALPGGKVNEGESVDEAASRELAEETGITGISLEQIHVFSTPSRDPRGRYVSVSYLGLISRERSEEMTQAGDDAAAATWHAVQHLPPLAFDHQQIIAHVLEQFPLRHAADLQDLVRWWQ</sequence>
<dbReference type="Proteomes" id="UP000612362">
    <property type="component" value="Unassembled WGS sequence"/>
</dbReference>
<evidence type="ECO:0000256" key="1">
    <source>
        <dbReference type="ARBA" id="ARBA00022801"/>
    </source>
</evidence>
<organism evidence="4 5">
    <name type="scientific">Ktedonospora formicarum</name>
    <dbReference type="NCBI Taxonomy" id="2778364"/>
    <lineage>
        <taxon>Bacteria</taxon>
        <taxon>Bacillati</taxon>
        <taxon>Chloroflexota</taxon>
        <taxon>Ktedonobacteria</taxon>
        <taxon>Ktedonobacterales</taxon>
        <taxon>Ktedonobacteraceae</taxon>
        <taxon>Ktedonospora</taxon>
    </lineage>
</organism>
<dbReference type="InterPro" id="IPR020084">
    <property type="entry name" value="NUDIX_hydrolase_CS"/>
</dbReference>
<evidence type="ECO:0000259" key="3">
    <source>
        <dbReference type="PROSITE" id="PS51462"/>
    </source>
</evidence>
<dbReference type="PRINTS" id="PR00502">
    <property type="entry name" value="NUDIXFAMILY"/>
</dbReference>
<feature type="domain" description="Nudix hydrolase" evidence="3">
    <location>
        <begin position="8"/>
        <end position="142"/>
    </location>
</feature>
<evidence type="ECO:0000256" key="2">
    <source>
        <dbReference type="RuleBase" id="RU003476"/>
    </source>
</evidence>
<dbReference type="Gene3D" id="3.90.79.10">
    <property type="entry name" value="Nucleoside Triphosphate Pyrophosphohydrolase"/>
    <property type="match status" value="1"/>
</dbReference>
<evidence type="ECO:0000313" key="4">
    <source>
        <dbReference type="EMBL" id="GHO51416.1"/>
    </source>
</evidence>
<accession>A0A8J3MYY7</accession>
<proteinExistence type="inferred from homology"/>
<dbReference type="InterPro" id="IPR000086">
    <property type="entry name" value="NUDIX_hydrolase_dom"/>
</dbReference>
<dbReference type="CDD" id="cd18873">
    <property type="entry name" value="NUDIX_NadM_like"/>
    <property type="match status" value="1"/>
</dbReference>
<dbReference type="EMBL" id="BNJF01000012">
    <property type="protein sequence ID" value="GHO51416.1"/>
    <property type="molecule type" value="Genomic_DNA"/>
</dbReference>
<comment type="caution">
    <text evidence="4">The sequence shown here is derived from an EMBL/GenBank/DDBJ whole genome shotgun (WGS) entry which is preliminary data.</text>
</comment>
<evidence type="ECO:0000313" key="5">
    <source>
        <dbReference type="Proteomes" id="UP000612362"/>
    </source>
</evidence>
<dbReference type="SUPFAM" id="SSF55811">
    <property type="entry name" value="Nudix"/>
    <property type="match status" value="1"/>
</dbReference>
<dbReference type="PROSITE" id="PS51462">
    <property type="entry name" value="NUDIX"/>
    <property type="match status" value="1"/>
</dbReference>
<dbReference type="AlphaFoldDB" id="A0A8J3MYY7"/>
<comment type="similarity">
    <text evidence="2">Belongs to the Nudix hydrolase family.</text>
</comment>
<dbReference type="PANTHER" id="PTHR43736">
    <property type="entry name" value="ADP-RIBOSE PYROPHOSPHATASE"/>
    <property type="match status" value="1"/>
</dbReference>
<gene>
    <name evidence="4" type="ORF">KSX_95790</name>
</gene>
<dbReference type="RefSeq" id="WP_220200330.1">
    <property type="nucleotide sequence ID" value="NZ_BNJF01000012.1"/>
</dbReference>
<reference evidence="4" key="1">
    <citation type="submission" date="2020-10" db="EMBL/GenBank/DDBJ databases">
        <title>Taxonomic study of unclassified bacteria belonging to the class Ktedonobacteria.</title>
        <authorList>
            <person name="Yabe S."/>
            <person name="Wang C.M."/>
            <person name="Zheng Y."/>
            <person name="Sakai Y."/>
            <person name="Cavaletti L."/>
            <person name="Monciardini P."/>
            <person name="Donadio S."/>
        </authorList>
    </citation>
    <scope>NUCLEOTIDE SEQUENCE</scope>
    <source>
        <strain evidence="4">SOSP1-1</strain>
    </source>
</reference>
<protein>
    <recommendedName>
        <fullName evidence="3">Nudix hydrolase domain-containing protein</fullName>
    </recommendedName>
</protein>
<dbReference type="Pfam" id="PF00293">
    <property type="entry name" value="NUDIX"/>
    <property type="match status" value="1"/>
</dbReference>